<dbReference type="EMBL" id="JAMXHT010000012">
    <property type="protein sequence ID" value="MCO5401563.1"/>
    <property type="molecule type" value="Genomic_DNA"/>
</dbReference>
<reference evidence="1" key="2">
    <citation type="journal article" date="2023" name="Front. Microbiol.">
        <title>Ralstonia chuxiongensis sp. nov., Ralstonia mojiangensis sp. nov., and Ralstonia soli sp. nov., isolated from tobacco fields, are three novel species in the family Burkholderiaceae.</title>
        <authorList>
            <person name="Lu C.H."/>
            <person name="Zhang Y.Y."/>
            <person name="Jiang N."/>
            <person name="Chen W."/>
            <person name="Shao X."/>
            <person name="Zhao Z.M."/>
            <person name="Lu W.L."/>
            <person name="Hu X."/>
            <person name="Xi Y.X."/>
            <person name="Zou S.Y."/>
            <person name="Wei Q.J."/>
            <person name="Lin Z.L."/>
            <person name="Gong L."/>
            <person name="Gai X.T."/>
            <person name="Zhang L.Q."/>
            <person name="Li J.Y."/>
            <person name="Jin Y."/>
            <person name="Xia Z.Y."/>
        </authorList>
    </citation>
    <scope>NUCLEOTIDE SEQUENCE</scope>
    <source>
        <strain evidence="1">21MJYT02-11</strain>
    </source>
</reference>
<organism evidence="1 2">
    <name type="scientific">Ralstonia soli</name>
    <dbReference type="NCBI Taxonomy" id="2953896"/>
    <lineage>
        <taxon>Bacteria</taxon>
        <taxon>Pseudomonadati</taxon>
        <taxon>Pseudomonadota</taxon>
        <taxon>Betaproteobacteria</taxon>
        <taxon>Burkholderiales</taxon>
        <taxon>Burkholderiaceae</taxon>
        <taxon>Ralstonia</taxon>
    </lineage>
</organism>
<evidence type="ECO:0000313" key="2">
    <source>
        <dbReference type="Proteomes" id="UP001162811"/>
    </source>
</evidence>
<name>A0ABT1AT12_9RALS</name>
<evidence type="ECO:0000313" key="1">
    <source>
        <dbReference type="EMBL" id="MCO5401563.1"/>
    </source>
</evidence>
<dbReference type="RefSeq" id="WP_252684993.1">
    <property type="nucleotide sequence ID" value="NZ_JAMXHT010000012.1"/>
</dbReference>
<reference evidence="1" key="1">
    <citation type="submission" date="2022-06" db="EMBL/GenBank/DDBJ databases">
        <authorList>
            <person name="Lu C.-H."/>
        </authorList>
    </citation>
    <scope>NUCLEOTIDE SEQUENCE</scope>
    <source>
        <strain evidence="1">21MJYT02-11</strain>
    </source>
</reference>
<sequence>MTATTPSPDPEWLALGAGRVCLHWLAAGTTLVALEGSMQLEPPSRWLPDMPPTLWQPLSAGHARVLETSGWWGLHANARSGVHLRIVAPPQGARRPAWSLVWRRLMTWIQPRQISRG</sequence>
<comment type="caution">
    <text evidence="1">The sequence shown here is derived from an EMBL/GenBank/DDBJ whole genome shotgun (WGS) entry which is preliminary data.</text>
</comment>
<accession>A0ABT1AT12</accession>
<gene>
    <name evidence="1" type="ORF">NG900_25455</name>
</gene>
<protein>
    <submittedName>
        <fullName evidence="1">Uncharacterized protein</fullName>
    </submittedName>
</protein>
<proteinExistence type="predicted"/>
<dbReference type="Proteomes" id="UP001162811">
    <property type="component" value="Unassembled WGS sequence"/>
</dbReference>
<keyword evidence="2" id="KW-1185">Reference proteome</keyword>